<gene>
    <name evidence="1" type="ORF">METZ01_LOCUS84600</name>
</gene>
<sequence>MKRFIQTFAGLGLALGCLSQPALGQAQDDAPSAAPDLGPVLERLDQVIAGLDKVSGDLAKLEKTSSGNARDKSIKTATKQLNDLNTAVESLASQLETQARAAGKQAASAETTANLLKKLLAQQNAAASKLRQPASRPKWEYKSIFGDSRIALEEEMNQFGKEGWEFFNITSFGRGSAAFARRLVM</sequence>
<protein>
    <recommendedName>
        <fullName evidence="2">DUF4177 domain-containing protein</fullName>
    </recommendedName>
</protein>
<evidence type="ECO:0000313" key="1">
    <source>
        <dbReference type="EMBL" id="SVA31746.1"/>
    </source>
</evidence>
<organism evidence="1">
    <name type="scientific">marine metagenome</name>
    <dbReference type="NCBI Taxonomy" id="408172"/>
    <lineage>
        <taxon>unclassified sequences</taxon>
        <taxon>metagenomes</taxon>
        <taxon>ecological metagenomes</taxon>
    </lineage>
</organism>
<proteinExistence type="predicted"/>
<name>A0A381UUC2_9ZZZZ</name>
<dbReference type="AlphaFoldDB" id="A0A381UUC2"/>
<evidence type="ECO:0008006" key="2">
    <source>
        <dbReference type="Google" id="ProtNLM"/>
    </source>
</evidence>
<dbReference type="PROSITE" id="PS51257">
    <property type="entry name" value="PROKAR_LIPOPROTEIN"/>
    <property type="match status" value="1"/>
</dbReference>
<reference evidence="1" key="1">
    <citation type="submission" date="2018-05" db="EMBL/GenBank/DDBJ databases">
        <authorList>
            <person name="Lanie J.A."/>
            <person name="Ng W.-L."/>
            <person name="Kazmierczak K.M."/>
            <person name="Andrzejewski T.M."/>
            <person name="Davidsen T.M."/>
            <person name="Wayne K.J."/>
            <person name="Tettelin H."/>
            <person name="Glass J.I."/>
            <person name="Rusch D."/>
            <person name="Podicherti R."/>
            <person name="Tsui H.-C.T."/>
            <person name="Winkler M.E."/>
        </authorList>
    </citation>
    <scope>NUCLEOTIDE SEQUENCE</scope>
</reference>
<dbReference type="EMBL" id="UINC01007158">
    <property type="protein sequence ID" value="SVA31746.1"/>
    <property type="molecule type" value="Genomic_DNA"/>
</dbReference>
<accession>A0A381UUC2</accession>